<keyword evidence="4" id="KW-1185">Reference proteome</keyword>
<organism evidence="3 4">
    <name type="scientific">Petrolisthes cinctipes</name>
    <name type="common">Flat porcelain crab</name>
    <dbReference type="NCBI Taxonomy" id="88211"/>
    <lineage>
        <taxon>Eukaryota</taxon>
        <taxon>Metazoa</taxon>
        <taxon>Ecdysozoa</taxon>
        <taxon>Arthropoda</taxon>
        <taxon>Crustacea</taxon>
        <taxon>Multicrustacea</taxon>
        <taxon>Malacostraca</taxon>
        <taxon>Eumalacostraca</taxon>
        <taxon>Eucarida</taxon>
        <taxon>Decapoda</taxon>
        <taxon>Pleocyemata</taxon>
        <taxon>Anomura</taxon>
        <taxon>Galatheoidea</taxon>
        <taxon>Porcellanidae</taxon>
        <taxon>Petrolisthes</taxon>
    </lineage>
</organism>
<feature type="signal peptide" evidence="2">
    <location>
        <begin position="1"/>
        <end position="16"/>
    </location>
</feature>
<proteinExistence type="predicted"/>
<comment type="caution">
    <text evidence="3">The sequence shown here is derived from an EMBL/GenBank/DDBJ whole genome shotgun (WGS) entry which is preliminary data.</text>
</comment>
<name>A0AAE1KDI3_PETCI</name>
<keyword evidence="2" id="KW-0732">Signal</keyword>
<feature type="chain" id="PRO_5041961863" evidence="2">
    <location>
        <begin position="17"/>
        <end position="236"/>
    </location>
</feature>
<feature type="region of interest" description="Disordered" evidence="1">
    <location>
        <begin position="18"/>
        <end position="39"/>
    </location>
</feature>
<dbReference type="EMBL" id="JAWQEG010002690">
    <property type="protein sequence ID" value="KAK3870292.1"/>
    <property type="molecule type" value="Genomic_DNA"/>
</dbReference>
<dbReference type="AlphaFoldDB" id="A0AAE1KDI3"/>
<evidence type="ECO:0000256" key="2">
    <source>
        <dbReference type="SAM" id="SignalP"/>
    </source>
</evidence>
<dbReference type="Proteomes" id="UP001286313">
    <property type="component" value="Unassembled WGS sequence"/>
</dbReference>
<protein>
    <submittedName>
        <fullName evidence="3">Uncharacterized protein</fullName>
    </submittedName>
</protein>
<evidence type="ECO:0000313" key="4">
    <source>
        <dbReference type="Proteomes" id="UP001286313"/>
    </source>
</evidence>
<evidence type="ECO:0000256" key="1">
    <source>
        <dbReference type="SAM" id="MobiDB-lite"/>
    </source>
</evidence>
<gene>
    <name evidence="3" type="ORF">Pcinc_024450</name>
</gene>
<feature type="compositionally biased region" description="Basic and acidic residues" evidence="1">
    <location>
        <begin position="18"/>
        <end position="30"/>
    </location>
</feature>
<sequence>MMMMMMMLMMVVVVEGGRGDQQHSTSKDQQPHPLPQKGRNEWDFIETSHFTNPNMTFGNVTRARSRAARNMEDAVSRNAFLELVGVDSSAIEMIEALTLEEVDEMSLIDDLDILLISSLVDKAFDAHAIVNYKLRSIAAANSIPFSEDWIFYLDDKGRLVHREIEAHPFDGELQNALVVIGNPCLIGTEDGHIPIFLITIPSYILPSVIITQEVRGVWSRTLDNEGKRLRSDNNEV</sequence>
<reference evidence="3" key="1">
    <citation type="submission" date="2023-10" db="EMBL/GenBank/DDBJ databases">
        <title>Genome assemblies of two species of porcelain crab, Petrolisthes cinctipes and Petrolisthes manimaculis (Anomura: Porcellanidae).</title>
        <authorList>
            <person name="Angst P."/>
        </authorList>
    </citation>
    <scope>NUCLEOTIDE SEQUENCE</scope>
    <source>
        <strain evidence="3">PB745_01</strain>
        <tissue evidence="3">Gill</tissue>
    </source>
</reference>
<accession>A0AAE1KDI3</accession>
<evidence type="ECO:0000313" key="3">
    <source>
        <dbReference type="EMBL" id="KAK3870292.1"/>
    </source>
</evidence>